<evidence type="ECO:0000259" key="8">
    <source>
        <dbReference type="Pfam" id="PF04239"/>
    </source>
</evidence>
<evidence type="ECO:0000313" key="10">
    <source>
        <dbReference type="Proteomes" id="UP000034407"/>
    </source>
</evidence>
<organism evidence="9 10">
    <name type="scientific">Paraclostridium benzoelyticum</name>
    <dbReference type="NCBI Taxonomy" id="1629550"/>
    <lineage>
        <taxon>Bacteria</taxon>
        <taxon>Bacillati</taxon>
        <taxon>Bacillota</taxon>
        <taxon>Clostridia</taxon>
        <taxon>Peptostreptococcales</taxon>
        <taxon>Peptostreptococcaceae</taxon>
        <taxon>Paraclostridium</taxon>
    </lineage>
</organism>
<dbReference type="PANTHER" id="PTHR34582">
    <property type="entry name" value="UPF0702 TRANSMEMBRANE PROTEIN YCAP"/>
    <property type="match status" value="1"/>
</dbReference>
<evidence type="ECO:0000313" key="9">
    <source>
        <dbReference type="EMBL" id="KKY02517.1"/>
    </source>
</evidence>
<comment type="subcellular location">
    <subcellularLocation>
        <location evidence="1">Cell membrane</location>
        <topology evidence="1">Multi-pass membrane protein</topology>
    </subcellularLocation>
</comment>
<proteinExistence type="inferred from homology"/>
<feature type="transmembrane region" description="Helical" evidence="7">
    <location>
        <begin position="6"/>
        <end position="23"/>
    </location>
</feature>
<dbReference type="Pfam" id="PF04239">
    <property type="entry name" value="DUF421"/>
    <property type="match status" value="1"/>
</dbReference>
<evidence type="ECO:0000256" key="2">
    <source>
        <dbReference type="ARBA" id="ARBA00006448"/>
    </source>
</evidence>
<accession>A0A0M3DM92</accession>
<dbReference type="Proteomes" id="UP000034407">
    <property type="component" value="Unassembled WGS sequence"/>
</dbReference>
<dbReference type="Gene3D" id="3.30.240.20">
    <property type="entry name" value="bsu07140 like domains"/>
    <property type="match status" value="2"/>
</dbReference>
<comment type="similarity">
    <text evidence="2">Belongs to the UPF0702 family.</text>
</comment>
<protein>
    <recommendedName>
        <fullName evidence="8">YetF C-terminal domain-containing protein</fullName>
    </recommendedName>
</protein>
<keyword evidence="10" id="KW-1185">Reference proteome</keyword>
<name>A0A0M3DM92_9FIRM</name>
<dbReference type="InterPro" id="IPR023090">
    <property type="entry name" value="UPF0702_alpha/beta_dom_sf"/>
</dbReference>
<evidence type="ECO:0000256" key="3">
    <source>
        <dbReference type="ARBA" id="ARBA00022475"/>
    </source>
</evidence>
<comment type="caution">
    <text evidence="9">The sequence shown here is derived from an EMBL/GenBank/DDBJ whole genome shotgun (WGS) entry which is preliminary data.</text>
</comment>
<keyword evidence="6 7" id="KW-0472">Membrane</keyword>
<dbReference type="AlphaFoldDB" id="A0A0M3DM92"/>
<gene>
    <name evidence="9" type="ORF">VN21_02800</name>
</gene>
<evidence type="ECO:0000256" key="5">
    <source>
        <dbReference type="ARBA" id="ARBA00022989"/>
    </source>
</evidence>
<dbReference type="OrthoDB" id="1682423at2"/>
<sequence>MIVVLIRSIVLYIAVLISLRIMGKGEIAEMNSFDLVITLLIAEVAAIPMQNNEIPIIYGIASLTGLVFMQIVISFLTLKFKSIRFLLNGNPAILIDKGKLNYKALKEERVSMDELLEQLRIQGYFNLKDVYYAILETDGNLSIVPTPSYEKVPTENFKHLPLPLILDGEIIKQNLNTINKSSDWLLSILKKHNIDSISETLICVLDEKDNFFIQKK</sequence>
<dbReference type="InterPro" id="IPR007353">
    <property type="entry name" value="DUF421"/>
</dbReference>
<evidence type="ECO:0000256" key="6">
    <source>
        <dbReference type="ARBA" id="ARBA00023136"/>
    </source>
</evidence>
<dbReference type="PANTHER" id="PTHR34582:SF6">
    <property type="entry name" value="UPF0702 TRANSMEMBRANE PROTEIN YCAP"/>
    <property type="match status" value="1"/>
</dbReference>
<evidence type="ECO:0000256" key="4">
    <source>
        <dbReference type="ARBA" id="ARBA00022692"/>
    </source>
</evidence>
<evidence type="ECO:0000256" key="1">
    <source>
        <dbReference type="ARBA" id="ARBA00004651"/>
    </source>
</evidence>
<keyword evidence="3" id="KW-1003">Cell membrane</keyword>
<dbReference type="GO" id="GO:0005886">
    <property type="term" value="C:plasma membrane"/>
    <property type="evidence" value="ECO:0007669"/>
    <property type="project" value="UniProtKB-SubCell"/>
</dbReference>
<feature type="transmembrane region" description="Helical" evidence="7">
    <location>
        <begin position="56"/>
        <end position="78"/>
    </location>
</feature>
<dbReference type="EMBL" id="LBBT01000054">
    <property type="protein sequence ID" value="KKY02517.1"/>
    <property type="molecule type" value="Genomic_DNA"/>
</dbReference>
<dbReference type="RefSeq" id="WP_046821946.1">
    <property type="nucleotide sequence ID" value="NZ_JBCLWQ010000002.1"/>
</dbReference>
<dbReference type="PATRIC" id="fig|1629550.3.peg.3262"/>
<reference evidence="9 10" key="1">
    <citation type="submission" date="2015-04" db="EMBL/GenBank/DDBJ databases">
        <title>Microcin producing Clostridium sp. JC272T.</title>
        <authorList>
            <person name="Jyothsna T."/>
            <person name="Sasikala C."/>
            <person name="Ramana C."/>
        </authorList>
    </citation>
    <scope>NUCLEOTIDE SEQUENCE [LARGE SCALE GENOMIC DNA]</scope>
    <source>
        <strain evidence="9 10">JC272</strain>
    </source>
</reference>
<keyword evidence="4 7" id="KW-0812">Transmembrane</keyword>
<keyword evidence="5 7" id="KW-1133">Transmembrane helix</keyword>
<evidence type="ECO:0000256" key="7">
    <source>
        <dbReference type="SAM" id="Phobius"/>
    </source>
</evidence>
<feature type="domain" description="YetF C-terminal" evidence="8">
    <location>
        <begin position="79"/>
        <end position="204"/>
    </location>
</feature>